<evidence type="ECO:0000313" key="2">
    <source>
        <dbReference type="Proteomes" id="UP000186817"/>
    </source>
</evidence>
<dbReference type="Proteomes" id="UP000186817">
    <property type="component" value="Unassembled WGS sequence"/>
</dbReference>
<evidence type="ECO:0000313" key="1">
    <source>
        <dbReference type="EMBL" id="OLP79015.1"/>
    </source>
</evidence>
<organism evidence="1 2">
    <name type="scientific">Symbiodinium microadriaticum</name>
    <name type="common">Dinoflagellate</name>
    <name type="synonym">Zooxanthella microadriatica</name>
    <dbReference type="NCBI Taxonomy" id="2951"/>
    <lineage>
        <taxon>Eukaryota</taxon>
        <taxon>Sar</taxon>
        <taxon>Alveolata</taxon>
        <taxon>Dinophyceae</taxon>
        <taxon>Suessiales</taxon>
        <taxon>Symbiodiniaceae</taxon>
        <taxon>Symbiodinium</taxon>
    </lineage>
</organism>
<keyword evidence="2" id="KW-1185">Reference proteome</keyword>
<name>A0A1Q9C800_SYMMI</name>
<dbReference type="OrthoDB" id="448549at2759"/>
<sequence length="132" mass="14852">MLSAHGIKGIMGLGDKMSKSHLDRFKSFEKLPPKQAVLALCADMGAEDWNTQEETRKYAEKHLRILSGDLEHTVDDINPALPIMRPVRDVPMNAKIKTKKGGDARISSNQRYILNKQACPPFNAALPREWEI</sequence>
<proteinExistence type="predicted"/>
<accession>A0A1Q9C800</accession>
<reference evidence="1 2" key="1">
    <citation type="submission" date="2016-02" db="EMBL/GenBank/DDBJ databases">
        <title>Genome analysis of coral dinoflagellate symbionts highlights evolutionary adaptations to a symbiotic lifestyle.</title>
        <authorList>
            <person name="Aranda M."/>
            <person name="Li Y."/>
            <person name="Liew Y.J."/>
            <person name="Baumgarten S."/>
            <person name="Simakov O."/>
            <person name="Wilson M."/>
            <person name="Piel J."/>
            <person name="Ashoor H."/>
            <person name="Bougouffa S."/>
            <person name="Bajic V.B."/>
            <person name="Ryu T."/>
            <person name="Ravasi T."/>
            <person name="Bayer T."/>
            <person name="Micklem G."/>
            <person name="Kim H."/>
            <person name="Bhak J."/>
            <person name="Lajeunesse T.C."/>
            <person name="Voolstra C.R."/>
        </authorList>
    </citation>
    <scope>NUCLEOTIDE SEQUENCE [LARGE SCALE GENOMIC DNA]</scope>
    <source>
        <strain evidence="1 2">CCMP2467</strain>
    </source>
</reference>
<dbReference type="EMBL" id="LSRX01001535">
    <property type="protein sequence ID" value="OLP79015.1"/>
    <property type="molecule type" value="Genomic_DNA"/>
</dbReference>
<protein>
    <submittedName>
        <fullName evidence="1">Uncharacterized protein</fullName>
    </submittedName>
</protein>
<gene>
    <name evidence="1" type="ORF">AK812_SmicGene40748</name>
</gene>
<dbReference type="AlphaFoldDB" id="A0A1Q9C800"/>
<comment type="caution">
    <text evidence="1">The sequence shown here is derived from an EMBL/GenBank/DDBJ whole genome shotgun (WGS) entry which is preliminary data.</text>
</comment>